<dbReference type="GO" id="GO:0010224">
    <property type="term" value="P:response to UV-B"/>
    <property type="evidence" value="ECO:0007669"/>
    <property type="project" value="TreeGrafter"/>
</dbReference>
<gene>
    <name evidence="6" type="primary">LOC120271882</name>
</gene>
<organism evidence="5 6">
    <name type="scientific">Dioscorea cayennensis subsp. rotundata</name>
    <name type="common">White Guinea yam</name>
    <name type="synonym">Dioscorea rotundata</name>
    <dbReference type="NCBI Taxonomy" id="55577"/>
    <lineage>
        <taxon>Eukaryota</taxon>
        <taxon>Viridiplantae</taxon>
        <taxon>Streptophyta</taxon>
        <taxon>Embryophyta</taxon>
        <taxon>Tracheophyta</taxon>
        <taxon>Spermatophyta</taxon>
        <taxon>Magnoliopsida</taxon>
        <taxon>Liliopsida</taxon>
        <taxon>Dioscoreales</taxon>
        <taxon>Dioscoreaceae</taxon>
        <taxon>Dioscorea</taxon>
    </lineage>
</organism>
<accession>A0AB40C6D5</accession>
<protein>
    <submittedName>
        <fullName evidence="6">LOW QUALITY PROTEIN: WD repeat-containing protein RUP2-like</fullName>
    </submittedName>
</protein>
<keyword evidence="1 3" id="KW-0853">WD repeat</keyword>
<dbReference type="PROSITE" id="PS00678">
    <property type="entry name" value="WD_REPEATS_1"/>
    <property type="match status" value="1"/>
</dbReference>
<proteinExistence type="predicted"/>
<dbReference type="PANTHER" id="PTHR45389">
    <property type="entry name" value="WD REPEAT-CONTAINING PROTEIN RUP1"/>
    <property type="match status" value="1"/>
</dbReference>
<dbReference type="Pfam" id="PF00400">
    <property type="entry name" value="WD40"/>
    <property type="match status" value="3"/>
</dbReference>
<name>A0AB40C6D5_DIOCR</name>
<keyword evidence="2" id="KW-0677">Repeat</keyword>
<dbReference type="AlphaFoldDB" id="A0AB40C6D5"/>
<dbReference type="InterPro" id="IPR015943">
    <property type="entry name" value="WD40/YVTN_repeat-like_dom_sf"/>
</dbReference>
<dbReference type="GeneID" id="120271882"/>
<evidence type="ECO:0000256" key="3">
    <source>
        <dbReference type="PROSITE-ProRule" id="PRU00221"/>
    </source>
</evidence>
<dbReference type="PANTHER" id="PTHR45389:SF1">
    <property type="entry name" value="WD REPEAT-CONTAINING PROTEIN RUP1"/>
    <property type="match status" value="1"/>
</dbReference>
<dbReference type="Proteomes" id="UP001515500">
    <property type="component" value="Chromosome 11"/>
</dbReference>
<dbReference type="InterPro" id="IPR019775">
    <property type="entry name" value="WD40_repeat_CS"/>
</dbReference>
<feature type="region of interest" description="Disordered" evidence="4">
    <location>
        <begin position="1"/>
        <end position="36"/>
    </location>
</feature>
<dbReference type="Gene3D" id="2.130.10.10">
    <property type="entry name" value="YVTN repeat-like/Quinoprotein amine dehydrogenase"/>
    <property type="match status" value="1"/>
</dbReference>
<evidence type="ECO:0000256" key="1">
    <source>
        <dbReference type="ARBA" id="ARBA00022574"/>
    </source>
</evidence>
<dbReference type="SUPFAM" id="SSF50978">
    <property type="entry name" value="WD40 repeat-like"/>
    <property type="match status" value="1"/>
</dbReference>
<dbReference type="InterPro" id="IPR044616">
    <property type="entry name" value="RUP1/2"/>
</dbReference>
<feature type="repeat" description="WD" evidence="3">
    <location>
        <begin position="158"/>
        <end position="194"/>
    </location>
</feature>
<sequence>MTSPSKLSLPSSTKPKQNINLQHQHQQQPQPQLQPHHPQWQFHLSTVVSPPSTSHAISDVLGSINFHPSHHLLATAGISRKIRIFNVPTLISNHNPTTRYLDHKSCCEFYICAPAKLSTVRFRAGLIGAGDYDGVVTEYDLEKRVAVFERDEHGGRRVWSVAYSSDHTSTLCASGSDDGTAHIWDVRARARAEIVRPGARGEAVCSVEFEPDGVGFGVGCADRSAYVYDARALGAGPVCVMRGHGRAVTYVKFVGEGRVVTSGADGSHRLWRRRDGEEGGKEERVYRGHENERSFVGMEVWRSGGLIGCGSESDEVYVYDLRWGEPVWVEKFGSEGFVSCVSWREGGDGEDGVFVAGGSDGTFKVFLVRRNTD</sequence>
<feature type="repeat" description="WD" evidence="3">
    <location>
        <begin position="241"/>
        <end position="271"/>
    </location>
</feature>
<dbReference type="InterPro" id="IPR001680">
    <property type="entry name" value="WD40_rpt"/>
</dbReference>
<evidence type="ECO:0000313" key="6">
    <source>
        <dbReference type="RefSeq" id="XP_039134495.1"/>
    </source>
</evidence>
<keyword evidence="5" id="KW-1185">Reference proteome</keyword>
<dbReference type="PROSITE" id="PS50082">
    <property type="entry name" value="WD_REPEATS_2"/>
    <property type="match status" value="2"/>
</dbReference>
<dbReference type="RefSeq" id="XP_039134495.1">
    <property type="nucleotide sequence ID" value="XM_039278561.1"/>
</dbReference>
<evidence type="ECO:0000313" key="5">
    <source>
        <dbReference type="Proteomes" id="UP001515500"/>
    </source>
</evidence>
<reference evidence="6" key="1">
    <citation type="submission" date="2025-08" db="UniProtKB">
        <authorList>
            <consortium name="RefSeq"/>
        </authorList>
    </citation>
    <scope>IDENTIFICATION</scope>
</reference>
<evidence type="ECO:0000256" key="4">
    <source>
        <dbReference type="SAM" id="MobiDB-lite"/>
    </source>
</evidence>
<dbReference type="InterPro" id="IPR036322">
    <property type="entry name" value="WD40_repeat_dom_sf"/>
</dbReference>
<dbReference type="SMART" id="SM00320">
    <property type="entry name" value="WD40"/>
    <property type="match status" value="6"/>
</dbReference>
<evidence type="ECO:0000256" key="2">
    <source>
        <dbReference type="ARBA" id="ARBA00022737"/>
    </source>
</evidence>